<evidence type="ECO:0000256" key="1">
    <source>
        <dbReference type="SAM" id="Coils"/>
    </source>
</evidence>
<feature type="region of interest" description="Disordered" evidence="2">
    <location>
        <begin position="1"/>
        <end position="72"/>
    </location>
</feature>
<reference evidence="3 4" key="1">
    <citation type="submission" date="2023-10" db="EMBL/GenBank/DDBJ databases">
        <title>Chromosome-scale genome assembly provides insights into flower coloration mechanisms of Canna indica.</title>
        <authorList>
            <person name="Li C."/>
        </authorList>
    </citation>
    <scope>NUCLEOTIDE SEQUENCE [LARGE SCALE GENOMIC DNA]</scope>
    <source>
        <tissue evidence="3">Flower</tissue>
    </source>
</reference>
<proteinExistence type="predicted"/>
<organism evidence="3 4">
    <name type="scientific">Canna indica</name>
    <name type="common">Indian-shot</name>
    <dbReference type="NCBI Taxonomy" id="4628"/>
    <lineage>
        <taxon>Eukaryota</taxon>
        <taxon>Viridiplantae</taxon>
        <taxon>Streptophyta</taxon>
        <taxon>Embryophyta</taxon>
        <taxon>Tracheophyta</taxon>
        <taxon>Spermatophyta</taxon>
        <taxon>Magnoliopsida</taxon>
        <taxon>Liliopsida</taxon>
        <taxon>Zingiberales</taxon>
        <taxon>Cannaceae</taxon>
        <taxon>Canna</taxon>
    </lineage>
</organism>
<keyword evidence="4" id="KW-1185">Reference proteome</keyword>
<evidence type="ECO:0000313" key="3">
    <source>
        <dbReference type="EMBL" id="WOL20695.1"/>
    </source>
</evidence>
<dbReference type="PANTHER" id="PTHR36402">
    <property type="entry name" value="EXPRESSED PROTEIN"/>
    <property type="match status" value="1"/>
</dbReference>
<protein>
    <submittedName>
        <fullName evidence="3">Uncharacterized protein</fullName>
    </submittedName>
</protein>
<evidence type="ECO:0000313" key="4">
    <source>
        <dbReference type="Proteomes" id="UP001327560"/>
    </source>
</evidence>
<dbReference type="PANTHER" id="PTHR36402:SF1">
    <property type="entry name" value="EXPRESSED PROTEIN"/>
    <property type="match status" value="1"/>
</dbReference>
<sequence length="210" mass="24730">MATARLVRLCPSRLPSPTPPPPLLSQTLRHLSTTTEPDAAARPPASRRRYPPPRPHEFSKPSEFIGSWTPAADPRQALSRLDRLHRDYKKHMKQARAEYSYDMELMRIEKQRKDDARREAVRLANEERKKAKVAAAETRAAERKVFEEELRQTLLKERQQKFEFWKAKEELREKKKADKEELLRRQSSEWIAEENLERRVLEAIIDTTPL</sequence>
<keyword evidence="1" id="KW-0175">Coiled coil</keyword>
<dbReference type="AlphaFoldDB" id="A0AAQ3L5K5"/>
<feature type="compositionally biased region" description="Pro residues" evidence="2">
    <location>
        <begin position="14"/>
        <end position="23"/>
    </location>
</feature>
<evidence type="ECO:0000256" key="2">
    <source>
        <dbReference type="SAM" id="MobiDB-lite"/>
    </source>
</evidence>
<dbReference type="Proteomes" id="UP001327560">
    <property type="component" value="Chromosome 9"/>
</dbReference>
<dbReference type="EMBL" id="CP136898">
    <property type="protein sequence ID" value="WOL20695.1"/>
    <property type="molecule type" value="Genomic_DNA"/>
</dbReference>
<feature type="coiled-coil region" evidence="1">
    <location>
        <begin position="78"/>
        <end position="126"/>
    </location>
</feature>
<accession>A0AAQ3L5K5</accession>
<name>A0AAQ3L5K5_9LILI</name>
<gene>
    <name evidence="3" type="ORF">Cni_G29501</name>
</gene>